<organism evidence="15 16">
    <name type="scientific">Sphingomonas oligophenolica</name>
    <dbReference type="NCBI Taxonomy" id="301154"/>
    <lineage>
        <taxon>Bacteria</taxon>
        <taxon>Pseudomonadati</taxon>
        <taxon>Pseudomonadota</taxon>
        <taxon>Alphaproteobacteria</taxon>
        <taxon>Sphingomonadales</taxon>
        <taxon>Sphingomonadaceae</taxon>
        <taxon>Sphingomonas</taxon>
    </lineage>
</organism>
<name>A0ABU9Y6M0_9SPHN</name>
<evidence type="ECO:0000256" key="5">
    <source>
        <dbReference type="ARBA" id="ARBA00022692"/>
    </source>
</evidence>
<keyword evidence="6" id="KW-0408">Iron</keyword>
<dbReference type="Gene3D" id="3.55.50.30">
    <property type="match status" value="1"/>
</dbReference>
<dbReference type="Pfam" id="PF07715">
    <property type="entry name" value="Plug"/>
    <property type="match status" value="1"/>
</dbReference>
<protein>
    <submittedName>
        <fullName evidence="15">TonB-dependent receptor</fullName>
    </submittedName>
</protein>
<dbReference type="InterPro" id="IPR012910">
    <property type="entry name" value="Plug_dom"/>
</dbReference>
<keyword evidence="10" id="KW-0998">Cell outer membrane</keyword>
<evidence type="ECO:0000256" key="1">
    <source>
        <dbReference type="ARBA" id="ARBA00004571"/>
    </source>
</evidence>
<evidence type="ECO:0000313" key="15">
    <source>
        <dbReference type="EMBL" id="MEN2791428.1"/>
    </source>
</evidence>
<keyword evidence="3" id="KW-1134">Transmembrane beta strand</keyword>
<feature type="domain" description="TonB-dependent receptor plug" evidence="14">
    <location>
        <begin position="131"/>
        <end position="239"/>
    </location>
</feature>
<evidence type="ECO:0000256" key="8">
    <source>
        <dbReference type="ARBA" id="ARBA00023077"/>
    </source>
</evidence>
<gene>
    <name evidence="15" type="ORF">ABC974_17460</name>
</gene>
<evidence type="ECO:0000256" key="4">
    <source>
        <dbReference type="ARBA" id="ARBA00022496"/>
    </source>
</evidence>
<evidence type="ECO:0000256" key="9">
    <source>
        <dbReference type="ARBA" id="ARBA00023136"/>
    </source>
</evidence>
<comment type="caution">
    <text evidence="15">The sequence shown here is derived from an EMBL/GenBank/DDBJ whole genome shotgun (WGS) entry which is preliminary data.</text>
</comment>
<keyword evidence="9 11" id="KW-0472">Membrane</keyword>
<evidence type="ECO:0000256" key="11">
    <source>
        <dbReference type="RuleBase" id="RU003357"/>
    </source>
</evidence>
<keyword evidence="2" id="KW-0813">Transport</keyword>
<keyword evidence="8 11" id="KW-0798">TonB box</keyword>
<evidence type="ECO:0000313" key="16">
    <source>
        <dbReference type="Proteomes" id="UP001419910"/>
    </source>
</evidence>
<proteinExistence type="inferred from homology"/>
<evidence type="ECO:0000256" key="7">
    <source>
        <dbReference type="ARBA" id="ARBA00023065"/>
    </source>
</evidence>
<accession>A0ABU9Y6M0</accession>
<dbReference type="PANTHER" id="PTHR32552:SF81">
    <property type="entry name" value="TONB-DEPENDENT OUTER MEMBRANE RECEPTOR"/>
    <property type="match status" value="1"/>
</dbReference>
<evidence type="ECO:0000256" key="10">
    <source>
        <dbReference type="ARBA" id="ARBA00023237"/>
    </source>
</evidence>
<keyword evidence="12" id="KW-0732">Signal</keyword>
<feature type="domain" description="TonB-dependent receptor-like beta-barrel" evidence="13">
    <location>
        <begin position="296"/>
        <end position="731"/>
    </location>
</feature>
<dbReference type="PANTHER" id="PTHR32552">
    <property type="entry name" value="FERRICHROME IRON RECEPTOR-RELATED"/>
    <property type="match status" value="1"/>
</dbReference>
<comment type="subcellular location">
    <subcellularLocation>
        <location evidence="1">Cell outer membrane</location>
        <topology evidence="1">Multi-pass membrane protein</topology>
    </subcellularLocation>
</comment>
<feature type="signal peptide" evidence="12">
    <location>
        <begin position="1"/>
        <end position="15"/>
    </location>
</feature>
<evidence type="ECO:0000259" key="14">
    <source>
        <dbReference type="Pfam" id="PF07715"/>
    </source>
</evidence>
<dbReference type="RefSeq" id="WP_343890372.1">
    <property type="nucleotide sequence ID" value="NZ_BAAAEH010000032.1"/>
</dbReference>
<keyword evidence="5" id="KW-0812">Transmembrane</keyword>
<evidence type="ECO:0000256" key="3">
    <source>
        <dbReference type="ARBA" id="ARBA00022452"/>
    </source>
</evidence>
<evidence type="ECO:0000256" key="6">
    <source>
        <dbReference type="ARBA" id="ARBA00023004"/>
    </source>
</evidence>
<dbReference type="Gene3D" id="2.40.170.20">
    <property type="entry name" value="TonB-dependent receptor, beta-barrel domain"/>
    <property type="match status" value="1"/>
</dbReference>
<evidence type="ECO:0000256" key="2">
    <source>
        <dbReference type="ARBA" id="ARBA00022448"/>
    </source>
</evidence>
<sequence>MRAALAALFISSALAEPAAAHGQRTSIDLPEGTLATTLPALARQAGITIGMAGRLPAVRTPAIHARIDVATALRRLLRDSGYRAVQVDPVTWRIEPAPHARARPATRAAEPGAIETPDIIVTASKRGERLSDLPLSISLLPGDVAGQPAIRRGLSDLLTRTESVSSTNLGPGRDRLFLRGVSDSPFNGPTQATVSLFLDNARISYASPDPDLKLVDIDHVEVLRGPQGTLYGAGALGGIVRIVTAQPDLARWSGSAATEISTVAHGGQGYSIEGTVNAPIVTGRLALRASAWSETMPGWIDDTERNLRDVNRSRRRGARAALAWRVSDDWTITLSGVGQGLDTRDSQYATSGLTRATALAEPVDNDFAAVTADIRGAIAGLDVQSTSSFVRHEFDDRYDASVLAATLGLAAPLAAQERHRLVMKGQEVRISDPAASHPWVVGLSLLDAGTSTGIGFEPAGAPAIPIRSRLDETFEAALYAEGTQRLSPALDFKLGLRGFVSTSHHELDSTSEPLATKAGLTPSASLVWHAGPHALLWLRYASAIRPGGLVADSGPTSPAIHSDELKSIELGWRLTALDGDLQFHGAIFGYLWNHVQSDRLLDLGLIAAANVGDAANLGLEFGGRVGGERLHLDLGVTAQHARLSAPEAVLGGLDDRRLPVVPDLAGHAQLAGTIMVARHQVSPYAALRYTGAMRLSFDPALDRRAGDYVTADAGIAIAFGRQRLSIDVTNLFDGHADSFGFGNPFTLALVGQHTPERPRAISVRMGTRF</sequence>
<keyword evidence="16" id="KW-1185">Reference proteome</keyword>
<dbReference type="InterPro" id="IPR000531">
    <property type="entry name" value="Beta-barrel_TonB"/>
</dbReference>
<dbReference type="EMBL" id="JBDIME010000017">
    <property type="protein sequence ID" value="MEN2791428.1"/>
    <property type="molecule type" value="Genomic_DNA"/>
</dbReference>
<feature type="chain" id="PRO_5045688418" evidence="12">
    <location>
        <begin position="16"/>
        <end position="769"/>
    </location>
</feature>
<dbReference type="SUPFAM" id="SSF56935">
    <property type="entry name" value="Porins"/>
    <property type="match status" value="1"/>
</dbReference>
<keyword evidence="7" id="KW-0406">Ion transport</keyword>
<evidence type="ECO:0000259" key="13">
    <source>
        <dbReference type="Pfam" id="PF00593"/>
    </source>
</evidence>
<keyword evidence="4" id="KW-0410">Iron transport</keyword>
<keyword evidence="15" id="KW-0675">Receptor</keyword>
<dbReference type="Pfam" id="PF00593">
    <property type="entry name" value="TonB_dep_Rec_b-barrel"/>
    <property type="match status" value="1"/>
</dbReference>
<dbReference type="InterPro" id="IPR039426">
    <property type="entry name" value="TonB-dep_rcpt-like"/>
</dbReference>
<dbReference type="InterPro" id="IPR036942">
    <property type="entry name" value="Beta-barrel_TonB_sf"/>
</dbReference>
<comment type="similarity">
    <text evidence="11">Belongs to the TonB-dependent receptor family.</text>
</comment>
<evidence type="ECO:0000256" key="12">
    <source>
        <dbReference type="SAM" id="SignalP"/>
    </source>
</evidence>
<reference evidence="15 16" key="1">
    <citation type="submission" date="2024-05" db="EMBL/GenBank/DDBJ databases">
        <authorList>
            <person name="Liu Q."/>
            <person name="Xin Y.-H."/>
        </authorList>
    </citation>
    <scope>NUCLEOTIDE SEQUENCE [LARGE SCALE GENOMIC DNA]</scope>
    <source>
        <strain evidence="15 16">CGMCC 1.10181</strain>
    </source>
</reference>
<dbReference type="Proteomes" id="UP001419910">
    <property type="component" value="Unassembled WGS sequence"/>
</dbReference>